<evidence type="ECO:0000313" key="2">
    <source>
        <dbReference type="Proteomes" id="UP000887566"/>
    </source>
</evidence>
<evidence type="ECO:0000313" key="3">
    <source>
        <dbReference type="WBParaSite" id="PSAMB.scaffold8748size5839.g31729.t1"/>
    </source>
</evidence>
<dbReference type="Proteomes" id="UP000887566">
    <property type="component" value="Unplaced"/>
</dbReference>
<sequence length="451" mass="49987">MTRTSTSTIVQLDDDRKRSSVRLGSMETVDALGVESRLFGVIKVILKYSGLHISERSDLDNDDGDIVFNNNNTNRKHAPILRRLRLIGFFIISSLVVYRALALAYKCDLRAGLTQESINQFAVTSWATQSVISLVAVGWWQYSGFMGRFCHLLVAANKFRGSQTPCGNRHIKIRICLLLLTTVLGVGVSLGTSLGAFVTGGQLFATSANVSDIFAIRALYPLYFLALAWSMIVWFMALGIYVMSCGATLAEISHFNSDLVEAGRNGHMNHPDLLVGLFMKHGDLCAIIHHLNRSFEVYTLLIAGTNIPCTIATIYTLIKNYQKMHSEGFYLICFSAGLAIVQLWALSVTPARIYDQIREAKEILYAEKSVWNQFNEKTYAIANTFTSRIAQANIGIGLWGFAIINKPLILTTISLFITYLSLLLQLQARNRDSVISVTPGNVPFNATLTCS</sequence>
<feature type="transmembrane region" description="Helical" evidence="1">
    <location>
        <begin position="297"/>
        <end position="317"/>
    </location>
</feature>
<dbReference type="PANTHER" id="PTHR34492:SF2">
    <property type="entry name" value="G PROTEIN-COUPLED RECEPTOR"/>
    <property type="match status" value="1"/>
</dbReference>
<evidence type="ECO:0000256" key="1">
    <source>
        <dbReference type="SAM" id="Phobius"/>
    </source>
</evidence>
<keyword evidence="1" id="KW-1133">Transmembrane helix</keyword>
<name>A0A914XJT5_9BILA</name>
<accession>A0A914XJT5</accession>
<dbReference type="PANTHER" id="PTHR34492">
    <property type="entry name" value="GUSTATORY RECEPTOR FAMILY"/>
    <property type="match status" value="1"/>
</dbReference>
<keyword evidence="1" id="KW-0472">Membrane</keyword>
<protein>
    <submittedName>
        <fullName evidence="3">Gustatory receptor</fullName>
    </submittedName>
</protein>
<keyword evidence="2" id="KW-1185">Reference proteome</keyword>
<dbReference type="Pfam" id="PF03268">
    <property type="entry name" value="DUF267"/>
    <property type="match status" value="1"/>
</dbReference>
<feature type="transmembrane region" description="Helical" evidence="1">
    <location>
        <begin position="329"/>
        <end position="346"/>
    </location>
</feature>
<organism evidence="2 3">
    <name type="scientific">Plectus sambesii</name>
    <dbReference type="NCBI Taxonomy" id="2011161"/>
    <lineage>
        <taxon>Eukaryota</taxon>
        <taxon>Metazoa</taxon>
        <taxon>Ecdysozoa</taxon>
        <taxon>Nematoda</taxon>
        <taxon>Chromadorea</taxon>
        <taxon>Plectida</taxon>
        <taxon>Plectina</taxon>
        <taxon>Plectoidea</taxon>
        <taxon>Plectidae</taxon>
        <taxon>Plectus</taxon>
    </lineage>
</organism>
<reference evidence="3" key="1">
    <citation type="submission" date="2022-11" db="UniProtKB">
        <authorList>
            <consortium name="WormBaseParasite"/>
        </authorList>
    </citation>
    <scope>IDENTIFICATION</scope>
</reference>
<dbReference type="InterPro" id="IPR004950">
    <property type="entry name" value="DUF267_CAE_spp"/>
</dbReference>
<dbReference type="AlphaFoldDB" id="A0A914XJT5"/>
<dbReference type="WBParaSite" id="PSAMB.scaffold8748size5839.g31729.t1">
    <property type="protein sequence ID" value="PSAMB.scaffold8748size5839.g31729.t1"/>
    <property type="gene ID" value="PSAMB.scaffold8748size5839.g31729"/>
</dbReference>
<feature type="transmembrane region" description="Helical" evidence="1">
    <location>
        <begin position="218"/>
        <end position="243"/>
    </location>
</feature>
<feature type="transmembrane region" description="Helical" evidence="1">
    <location>
        <begin position="175"/>
        <end position="198"/>
    </location>
</feature>
<proteinExistence type="predicted"/>
<keyword evidence="1" id="KW-0812">Transmembrane</keyword>
<feature type="transmembrane region" description="Helical" evidence="1">
    <location>
        <begin position="84"/>
        <end position="105"/>
    </location>
</feature>